<comment type="caution">
    <text evidence="1">The sequence shown here is derived from an EMBL/GenBank/DDBJ whole genome shotgun (WGS) entry which is preliminary data.</text>
</comment>
<sequence length="256" mass="29801">MKKILLLLGGWTITFSGYGQATRLNDRNTLGWLVYSGDHKLTEKWALHTEYQWRRVNWLRAPQQQLARLGLVRTLTDRLTVSGGYTYFQTHRYGSYPTVPARPEPEHRLYQDVSLKDLLGRLTLTHRLRLEQRWLGSRAEEGRGQVQDWAFQNRIRYQLAGQFPLQGPAIEDNEWYLNAFDELFIGFGRNVGDNVFNQNRLSGGLGYQFHDNAKVELNYLYQISQHAEPDAASGRPVFEINHGFRLNVLYALDFTH</sequence>
<keyword evidence="2" id="KW-1185">Reference proteome</keyword>
<gene>
    <name evidence="1" type="ORF">HNQ93_002251</name>
</gene>
<dbReference type="Pfam" id="PF10677">
    <property type="entry name" value="DUF2490"/>
    <property type="match status" value="1"/>
</dbReference>
<evidence type="ECO:0000313" key="1">
    <source>
        <dbReference type="EMBL" id="MBB6059391.1"/>
    </source>
</evidence>
<organism evidence="1 2">
    <name type="scientific">Hymenobacter luteus</name>
    <dbReference type="NCBI Taxonomy" id="1411122"/>
    <lineage>
        <taxon>Bacteria</taxon>
        <taxon>Pseudomonadati</taxon>
        <taxon>Bacteroidota</taxon>
        <taxon>Cytophagia</taxon>
        <taxon>Cytophagales</taxon>
        <taxon>Hymenobacteraceae</taxon>
        <taxon>Hymenobacter</taxon>
    </lineage>
</organism>
<accession>A0A7W9WCH8</accession>
<dbReference type="SUPFAM" id="SSF56935">
    <property type="entry name" value="Porins"/>
    <property type="match status" value="1"/>
</dbReference>
<dbReference type="EMBL" id="JACHGG010000003">
    <property type="protein sequence ID" value="MBB6059391.1"/>
    <property type="molecule type" value="Genomic_DNA"/>
</dbReference>
<dbReference type="AlphaFoldDB" id="A0A7W9WCH8"/>
<dbReference type="InterPro" id="IPR019619">
    <property type="entry name" value="DUF2490"/>
</dbReference>
<evidence type="ECO:0000313" key="2">
    <source>
        <dbReference type="Proteomes" id="UP000532746"/>
    </source>
</evidence>
<reference evidence="1 2" key="1">
    <citation type="submission" date="2020-08" db="EMBL/GenBank/DDBJ databases">
        <title>Genomic Encyclopedia of Type Strains, Phase IV (KMG-IV): sequencing the most valuable type-strain genomes for metagenomic binning, comparative biology and taxonomic classification.</title>
        <authorList>
            <person name="Goeker M."/>
        </authorList>
    </citation>
    <scope>NUCLEOTIDE SEQUENCE [LARGE SCALE GENOMIC DNA]</scope>
    <source>
        <strain evidence="1 2">DSM 26718</strain>
    </source>
</reference>
<protein>
    <submittedName>
        <fullName evidence="1">Opacity protein-like surface antigen</fullName>
    </submittedName>
</protein>
<dbReference type="RefSeq" id="WP_183404141.1">
    <property type="nucleotide sequence ID" value="NZ_JACHGG010000003.1"/>
</dbReference>
<dbReference type="Proteomes" id="UP000532746">
    <property type="component" value="Unassembled WGS sequence"/>
</dbReference>
<proteinExistence type="predicted"/>
<name>A0A7W9WCH8_9BACT</name>